<protein>
    <submittedName>
        <fullName evidence="1">Uncharacterized protein</fullName>
    </submittedName>
</protein>
<accession>I4IWU2</accession>
<sequence length="170" mass="19675">MSNSEENRLDRLESLAENTLTELREIKSGLQEIRLGLQETNQGLKETTAIANSNVKLIEALTNSLAESKKEWEKDRQGLDQLLGQLTRSRSDFYEVQSDFYNRFNNEERESRMVEILDRYFPPRKSCQFLAEIAKNLITDGGLRQIDKLIIKSNNLSLPNPPYLTISYLF</sequence>
<reference evidence="1 2" key="1">
    <citation type="submission" date="2012-04" db="EMBL/GenBank/DDBJ databases">
        <authorList>
            <person name="Genoscope - CEA"/>
        </authorList>
    </citation>
    <scope>NUCLEOTIDE SEQUENCE [LARGE SCALE GENOMIC DNA]</scope>
    <source>
        <strain evidence="1 2">9701</strain>
    </source>
</reference>
<dbReference type="EMBL" id="CAIQ01000509">
    <property type="protein sequence ID" value="CCI38766.1"/>
    <property type="molecule type" value="Genomic_DNA"/>
</dbReference>
<evidence type="ECO:0000313" key="2">
    <source>
        <dbReference type="Proteomes" id="UP000004047"/>
    </source>
</evidence>
<dbReference type="HOGENOM" id="CLU_133752_0_0_3"/>
<comment type="caution">
    <text evidence="1">The sequence shown here is derived from an EMBL/GenBank/DDBJ whole genome shotgun (WGS) entry which is preliminary data.</text>
</comment>
<evidence type="ECO:0000313" key="1">
    <source>
        <dbReference type="EMBL" id="CCI38766.1"/>
    </source>
</evidence>
<dbReference type="AlphaFoldDB" id="I4IWU2"/>
<proteinExistence type="predicted"/>
<organism evidence="1 2">
    <name type="scientific">Microcystis aeruginosa PCC 9701</name>
    <dbReference type="NCBI Taxonomy" id="721123"/>
    <lineage>
        <taxon>Bacteria</taxon>
        <taxon>Bacillati</taxon>
        <taxon>Cyanobacteriota</taxon>
        <taxon>Cyanophyceae</taxon>
        <taxon>Oscillatoriophycideae</taxon>
        <taxon>Chroococcales</taxon>
        <taxon>Microcystaceae</taxon>
        <taxon>Microcystis</taxon>
    </lineage>
</organism>
<dbReference type="Proteomes" id="UP000004047">
    <property type="component" value="Unassembled WGS sequence"/>
</dbReference>
<gene>
    <name evidence="1" type="ORF">MICAK_610008</name>
</gene>
<name>I4IWU2_MICAE</name>